<keyword evidence="1" id="KW-0678">Repressor</keyword>
<dbReference type="InterPro" id="IPR009061">
    <property type="entry name" value="DNA-bd_dom_put_sf"/>
</dbReference>
<dbReference type="Proteomes" id="UP000095563">
    <property type="component" value="Unassembled WGS sequence"/>
</dbReference>
<dbReference type="InterPro" id="IPR011256">
    <property type="entry name" value="Reg_factor_effector_dom_sf"/>
</dbReference>
<evidence type="ECO:0000313" key="7">
    <source>
        <dbReference type="Proteomes" id="UP000095563"/>
    </source>
</evidence>
<dbReference type="PANTHER" id="PTHR30204:SF69">
    <property type="entry name" value="MERR-FAMILY TRANSCRIPTIONAL REGULATOR"/>
    <property type="match status" value="1"/>
</dbReference>
<name>A0A174RU81_9CLOT</name>
<accession>A0A174RU81</accession>
<keyword evidence="3" id="KW-0238">DNA-binding</keyword>
<dbReference type="AlphaFoldDB" id="A0A174RU81"/>
<feature type="domain" description="HTH merR-type" evidence="5">
    <location>
        <begin position="4"/>
        <end position="74"/>
    </location>
</feature>
<evidence type="ECO:0000256" key="3">
    <source>
        <dbReference type="ARBA" id="ARBA00023125"/>
    </source>
</evidence>
<dbReference type="PROSITE" id="PS50937">
    <property type="entry name" value="HTH_MERR_2"/>
    <property type="match status" value="1"/>
</dbReference>
<proteinExistence type="predicted"/>
<keyword evidence="4" id="KW-0804">Transcription</keyword>
<dbReference type="SUPFAM" id="SSF46955">
    <property type="entry name" value="Putative DNA-binding domain"/>
    <property type="match status" value="1"/>
</dbReference>
<evidence type="ECO:0000256" key="4">
    <source>
        <dbReference type="ARBA" id="ARBA00023163"/>
    </source>
</evidence>
<dbReference type="Gene3D" id="1.10.1660.10">
    <property type="match status" value="1"/>
</dbReference>
<organism evidence="6 7">
    <name type="scientific">Clostridium baratii</name>
    <dbReference type="NCBI Taxonomy" id="1561"/>
    <lineage>
        <taxon>Bacteria</taxon>
        <taxon>Bacillati</taxon>
        <taxon>Bacillota</taxon>
        <taxon>Clostridia</taxon>
        <taxon>Eubacteriales</taxon>
        <taxon>Clostridiaceae</taxon>
        <taxon>Clostridium</taxon>
    </lineage>
</organism>
<keyword evidence="2" id="KW-0805">Transcription regulation</keyword>
<dbReference type="InterPro" id="IPR000551">
    <property type="entry name" value="MerR-type_HTH_dom"/>
</dbReference>
<dbReference type="Pfam" id="PF13411">
    <property type="entry name" value="MerR_1"/>
    <property type="match status" value="1"/>
</dbReference>
<gene>
    <name evidence="6" type="primary">bmrR_2</name>
    <name evidence="6" type="ORF">ERS852568_01056</name>
</gene>
<protein>
    <submittedName>
        <fullName evidence="6">MerR family transcriptional regulator</fullName>
    </submittedName>
</protein>
<dbReference type="CDD" id="cd01107">
    <property type="entry name" value="HTH_BmrR"/>
    <property type="match status" value="1"/>
</dbReference>
<dbReference type="GO" id="GO:0003700">
    <property type="term" value="F:DNA-binding transcription factor activity"/>
    <property type="evidence" value="ECO:0007669"/>
    <property type="project" value="InterPro"/>
</dbReference>
<dbReference type="PANTHER" id="PTHR30204">
    <property type="entry name" value="REDOX-CYCLING DRUG-SENSING TRANSCRIPTIONAL ACTIVATOR SOXR"/>
    <property type="match status" value="1"/>
</dbReference>
<dbReference type="SUPFAM" id="SSF55136">
    <property type="entry name" value="Probable bacterial effector-binding domain"/>
    <property type="match status" value="1"/>
</dbReference>
<sequence>MKNLYSIGEVSKIKEITIKALRYYHKMGILTPKYIDKITGYRYYSIDQFIYIDIIKGCRALGTSIVELQEIFKECDTDKLLKFLQLKRYEAEENINKMQEIIKNIDTLNEVVEHSNNILKNDEISIELLKKRYIVVAPCKDVGDLKELIYYSDLEKIVKEKGIETSIERGIIYNFNLEGDISPKYVFYGIKENNNMEIDENIKVLPKGEYLTISYSKENMDKCRRKISNYIKENNLKIKSFIELDLINDLFDTESYNCQIQMLIENA</sequence>
<dbReference type="SMART" id="SM00422">
    <property type="entry name" value="HTH_MERR"/>
    <property type="match status" value="1"/>
</dbReference>
<dbReference type="GO" id="GO:0003677">
    <property type="term" value="F:DNA binding"/>
    <property type="evidence" value="ECO:0007669"/>
    <property type="project" value="UniProtKB-KW"/>
</dbReference>
<dbReference type="EMBL" id="CZBO01000001">
    <property type="protein sequence ID" value="CUP85839.1"/>
    <property type="molecule type" value="Genomic_DNA"/>
</dbReference>
<dbReference type="RefSeq" id="WP_055207027.1">
    <property type="nucleotide sequence ID" value="NZ_CZBO01000001.1"/>
</dbReference>
<reference evidence="6 7" key="1">
    <citation type="submission" date="2015-09" db="EMBL/GenBank/DDBJ databases">
        <authorList>
            <consortium name="Pathogen Informatics"/>
        </authorList>
    </citation>
    <scope>NUCLEOTIDE SEQUENCE [LARGE SCALE GENOMIC DNA]</scope>
    <source>
        <strain evidence="6 7">2789STDY5834956</strain>
    </source>
</reference>
<evidence type="ECO:0000259" key="5">
    <source>
        <dbReference type="PROSITE" id="PS50937"/>
    </source>
</evidence>
<evidence type="ECO:0000313" key="6">
    <source>
        <dbReference type="EMBL" id="CUP85839.1"/>
    </source>
</evidence>
<evidence type="ECO:0000256" key="1">
    <source>
        <dbReference type="ARBA" id="ARBA00022491"/>
    </source>
</evidence>
<dbReference type="InterPro" id="IPR047057">
    <property type="entry name" value="MerR_fam"/>
</dbReference>
<evidence type="ECO:0000256" key="2">
    <source>
        <dbReference type="ARBA" id="ARBA00023015"/>
    </source>
</evidence>